<feature type="region of interest" description="Disordered" evidence="1">
    <location>
        <begin position="20"/>
        <end position="79"/>
    </location>
</feature>
<comment type="caution">
    <text evidence="2">The sequence shown here is derived from an EMBL/GenBank/DDBJ whole genome shotgun (WGS) entry which is preliminary data.</text>
</comment>
<keyword evidence="3" id="KW-1185">Reference proteome</keyword>
<gene>
    <name evidence="2" type="ORF">GCK32_002174</name>
</gene>
<evidence type="ECO:0000313" key="2">
    <source>
        <dbReference type="EMBL" id="KAK5969645.1"/>
    </source>
</evidence>
<reference evidence="2 3" key="1">
    <citation type="submission" date="2019-10" db="EMBL/GenBank/DDBJ databases">
        <title>Assembly and Annotation for the nematode Trichostrongylus colubriformis.</title>
        <authorList>
            <person name="Martin J."/>
        </authorList>
    </citation>
    <scope>NUCLEOTIDE SEQUENCE [LARGE SCALE GENOMIC DNA]</scope>
    <source>
        <strain evidence="2">G859</strain>
        <tissue evidence="2">Whole worm</tissue>
    </source>
</reference>
<name>A0AAN8EYM9_TRICO</name>
<protein>
    <submittedName>
        <fullName evidence="2">Uncharacterized protein</fullName>
    </submittedName>
</protein>
<feature type="non-terminal residue" evidence="2">
    <location>
        <position position="1"/>
    </location>
</feature>
<dbReference type="Proteomes" id="UP001331761">
    <property type="component" value="Unassembled WGS sequence"/>
</dbReference>
<proteinExistence type="predicted"/>
<dbReference type="AlphaFoldDB" id="A0AAN8EYM9"/>
<feature type="compositionally biased region" description="Basic and acidic residues" evidence="1">
    <location>
        <begin position="22"/>
        <end position="40"/>
    </location>
</feature>
<dbReference type="EMBL" id="WIXE01019931">
    <property type="protein sequence ID" value="KAK5969645.1"/>
    <property type="molecule type" value="Genomic_DNA"/>
</dbReference>
<organism evidence="2 3">
    <name type="scientific">Trichostrongylus colubriformis</name>
    <name type="common">Black scour worm</name>
    <dbReference type="NCBI Taxonomy" id="6319"/>
    <lineage>
        <taxon>Eukaryota</taxon>
        <taxon>Metazoa</taxon>
        <taxon>Ecdysozoa</taxon>
        <taxon>Nematoda</taxon>
        <taxon>Chromadorea</taxon>
        <taxon>Rhabditida</taxon>
        <taxon>Rhabditina</taxon>
        <taxon>Rhabditomorpha</taxon>
        <taxon>Strongyloidea</taxon>
        <taxon>Trichostrongylidae</taxon>
        <taxon>Trichostrongylus</taxon>
    </lineage>
</organism>
<evidence type="ECO:0000256" key="1">
    <source>
        <dbReference type="SAM" id="MobiDB-lite"/>
    </source>
</evidence>
<evidence type="ECO:0000313" key="3">
    <source>
        <dbReference type="Proteomes" id="UP001331761"/>
    </source>
</evidence>
<sequence>LMREFADEFAVSGHELTQTDLVQRDIDTGDARPIKQKDRPVPPGVQSVSRAPLPADASLRSHRQIGHPLSTSYKRRAKH</sequence>
<accession>A0AAN8EYM9</accession>